<dbReference type="EMBL" id="CP126654">
    <property type="protein sequence ID" value="WJZ90747.1"/>
    <property type="molecule type" value="Genomic_DNA"/>
</dbReference>
<gene>
    <name evidence="1" type="ORF">VitviT2T_009872</name>
</gene>
<dbReference type="PANTHER" id="PTHR14449">
    <property type="entry name" value="FANCONI ANEMIA GROUP F PROTEIN FANCF"/>
    <property type="match status" value="1"/>
</dbReference>
<accession>A0ABY9C637</accession>
<dbReference type="Proteomes" id="UP001227230">
    <property type="component" value="Chromosome 7"/>
</dbReference>
<keyword evidence="2" id="KW-1185">Reference proteome</keyword>
<proteinExistence type="predicted"/>
<dbReference type="Pfam" id="PF11107">
    <property type="entry name" value="FANCF"/>
    <property type="match status" value="1"/>
</dbReference>
<evidence type="ECO:0008006" key="3">
    <source>
        <dbReference type="Google" id="ProtNLM"/>
    </source>
</evidence>
<organism evidence="1 2">
    <name type="scientific">Vitis vinifera</name>
    <name type="common">Grape</name>
    <dbReference type="NCBI Taxonomy" id="29760"/>
    <lineage>
        <taxon>Eukaryota</taxon>
        <taxon>Viridiplantae</taxon>
        <taxon>Streptophyta</taxon>
        <taxon>Embryophyta</taxon>
        <taxon>Tracheophyta</taxon>
        <taxon>Spermatophyta</taxon>
        <taxon>Magnoliopsida</taxon>
        <taxon>eudicotyledons</taxon>
        <taxon>Gunneridae</taxon>
        <taxon>Pentapetalae</taxon>
        <taxon>rosids</taxon>
        <taxon>Vitales</taxon>
        <taxon>Vitaceae</taxon>
        <taxon>Viteae</taxon>
        <taxon>Vitis</taxon>
    </lineage>
</organism>
<sequence>MGWSHPDVSLDDMVKLIKGFVDILILASGYQSSGHFALWDPQNIKRAFQWGLFFENVIRHLSSSDDYQDSLKELDSVLLEIKSNPSFPQGLAQLSSVTLSRAKSFVLEHLIQTLTLRDAHLEAFLTASIGMDLDELSGTEQDCLSLYMNRLMLQNPSANMKTEKCTDDDFTTCTLQELLKRQFAVLCVSSTEKGLDILSKTIRHNNWTESESNSFKKLNQVTSLLSHDQLVDFITWSRWRSKNLSYLLDKRTVRLVSGASMIFSAPKVQWAQLFERLNISGETRGDDYCETIELLLLGCIARRWSCLLEYFMSDSYDSINIPKQYSEICNLLTGRSQSPHSKEDVLDLKENAILEYLNVLVGGDLHQLWKLSPVLAAFAIPSWSPLFRLYLSDIHTQFKGCSSTIRCCSCTQDRKDHIDCELAERIWCLYIFHVRGSYLMHGTSSG</sequence>
<protein>
    <recommendedName>
        <fullName evidence="3">Fanconi anemia group F protein</fullName>
    </recommendedName>
</protein>
<dbReference type="PANTHER" id="PTHR14449:SF2">
    <property type="entry name" value="FANCONI ANEMIA GROUP F PROTEIN"/>
    <property type="match status" value="1"/>
</dbReference>
<evidence type="ECO:0000313" key="2">
    <source>
        <dbReference type="Proteomes" id="UP001227230"/>
    </source>
</evidence>
<evidence type="ECO:0000313" key="1">
    <source>
        <dbReference type="EMBL" id="WJZ90747.1"/>
    </source>
</evidence>
<dbReference type="InterPro" id="IPR035428">
    <property type="entry name" value="FANCF"/>
</dbReference>
<name>A0ABY9C637_VITVI</name>
<reference evidence="1 2" key="1">
    <citation type="journal article" date="2023" name="Hortic Res">
        <title>The complete reference genome for grapevine (Vitis vinifera L.) genetics and breeding.</title>
        <authorList>
            <person name="Shi X."/>
            <person name="Cao S."/>
            <person name="Wang X."/>
            <person name="Huang S."/>
            <person name="Wang Y."/>
            <person name="Liu Z."/>
            <person name="Liu W."/>
            <person name="Leng X."/>
            <person name="Peng Y."/>
            <person name="Wang N."/>
            <person name="Wang Y."/>
            <person name="Ma Z."/>
            <person name="Xu X."/>
            <person name="Zhang F."/>
            <person name="Xue H."/>
            <person name="Zhong H."/>
            <person name="Wang Y."/>
            <person name="Zhang K."/>
            <person name="Velt A."/>
            <person name="Avia K."/>
            <person name="Holtgrawe D."/>
            <person name="Grimplet J."/>
            <person name="Matus J.T."/>
            <person name="Ware D."/>
            <person name="Wu X."/>
            <person name="Wang H."/>
            <person name="Liu C."/>
            <person name="Fang Y."/>
            <person name="Rustenholz C."/>
            <person name="Cheng Z."/>
            <person name="Xiao H."/>
            <person name="Zhou Y."/>
        </authorList>
    </citation>
    <scope>NUCLEOTIDE SEQUENCE [LARGE SCALE GENOMIC DNA]</scope>
    <source>
        <strain evidence="2">cv. Pinot noir / PN40024</strain>
        <tissue evidence="1">Leaf</tissue>
    </source>
</reference>